<dbReference type="SUPFAM" id="SSF54928">
    <property type="entry name" value="RNA-binding domain, RBD"/>
    <property type="match status" value="1"/>
</dbReference>
<dbReference type="CDD" id="cd21608">
    <property type="entry name" value="RRM2_NsCP33_like"/>
    <property type="match status" value="1"/>
</dbReference>
<accession>I2Q651</accession>
<organism evidence="4">
    <name type="scientific">Desulfovibrio sp. U5L</name>
    <dbReference type="NCBI Taxonomy" id="596152"/>
    <lineage>
        <taxon>Bacteria</taxon>
        <taxon>Pseudomonadati</taxon>
        <taxon>Thermodesulfobacteriota</taxon>
        <taxon>Desulfovibrionia</taxon>
        <taxon>Desulfovibrionales</taxon>
        <taxon>Desulfovibrionaceae</taxon>
        <taxon>Desulfovibrio</taxon>
    </lineage>
</organism>
<dbReference type="PROSITE" id="PS50102">
    <property type="entry name" value="RRM"/>
    <property type="match status" value="1"/>
</dbReference>
<keyword evidence="1" id="KW-0694">RNA-binding</keyword>
<dbReference type="AlphaFoldDB" id="I2Q651"/>
<dbReference type="InterPro" id="IPR035979">
    <property type="entry name" value="RBD_domain_sf"/>
</dbReference>
<feature type="domain" description="RRM" evidence="3">
    <location>
        <begin position="3"/>
        <end position="81"/>
    </location>
</feature>
<dbReference type="InterPro" id="IPR052462">
    <property type="entry name" value="SLIRP/GR-RBP-like"/>
</dbReference>
<dbReference type="HOGENOM" id="CLU_012062_28_8_7"/>
<reference evidence="4" key="1">
    <citation type="submission" date="2011-11" db="EMBL/GenBank/DDBJ databases">
        <title>Improved High-Quality Draft sequence of Desulfovibrio sp. U5L.</title>
        <authorList>
            <consortium name="US DOE Joint Genome Institute"/>
            <person name="Lucas S."/>
            <person name="Han J."/>
            <person name="Lapidus A."/>
            <person name="Cheng J.-F."/>
            <person name="Goodwin L."/>
            <person name="Pitluck S."/>
            <person name="Peters L."/>
            <person name="Ovchinnikova G."/>
            <person name="Held B."/>
            <person name="Detter J.C."/>
            <person name="Han C."/>
            <person name="Tapia R."/>
            <person name="Land M."/>
            <person name="Hauser L."/>
            <person name="Kyrpides N."/>
            <person name="Ivanova N."/>
            <person name="Pagani I."/>
            <person name="Gabster J."/>
            <person name="Walker C."/>
            <person name="Stolyar S."/>
            <person name="Stahl D."/>
            <person name="Arkin A."/>
            <person name="Dehal P."/>
            <person name="Hazen T."/>
            <person name="Woyke T."/>
        </authorList>
    </citation>
    <scope>NUCLEOTIDE SEQUENCE [LARGE SCALE GENOMIC DNA]</scope>
    <source>
        <strain evidence="4">U5L</strain>
    </source>
</reference>
<dbReference type="SMART" id="SM00360">
    <property type="entry name" value="RRM"/>
    <property type="match status" value="1"/>
</dbReference>
<dbReference type="eggNOG" id="COG0724">
    <property type="taxonomic scope" value="Bacteria"/>
</dbReference>
<evidence type="ECO:0000259" key="3">
    <source>
        <dbReference type="PROSITE" id="PS50102"/>
    </source>
</evidence>
<dbReference type="Gene3D" id="3.30.70.330">
    <property type="match status" value="1"/>
</dbReference>
<name>I2Q651_9BACT</name>
<proteinExistence type="predicted"/>
<dbReference type="PANTHER" id="PTHR48027">
    <property type="entry name" value="HETEROGENEOUS NUCLEAR RIBONUCLEOPROTEIN 87F-RELATED"/>
    <property type="match status" value="1"/>
</dbReference>
<dbReference type="InterPro" id="IPR012677">
    <property type="entry name" value="Nucleotide-bd_a/b_plait_sf"/>
</dbReference>
<dbReference type="STRING" id="596152.DesU5LDRAFT_3636"/>
<evidence type="ECO:0000313" key="4">
    <source>
        <dbReference type="EMBL" id="EIG55257.1"/>
    </source>
</evidence>
<evidence type="ECO:0000256" key="2">
    <source>
        <dbReference type="SAM" id="MobiDB-lite"/>
    </source>
</evidence>
<dbReference type="EMBL" id="JH600068">
    <property type="protein sequence ID" value="EIG55257.1"/>
    <property type="molecule type" value="Genomic_DNA"/>
</dbReference>
<dbReference type="InterPro" id="IPR000504">
    <property type="entry name" value="RRM_dom"/>
</dbReference>
<gene>
    <name evidence="4" type="ORF">DesU5LDRAFT_3636</name>
</gene>
<dbReference type="OrthoDB" id="9798855at2"/>
<feature type="compositionally biased region" description="Basic and acidic residues" evidence="2">
    <location>
        <begin position="72"/>
        <end position="81"/>
    </location>
</feature>
<protein>
    <submittedName>
        <fullName evidence="4">RRM domain-containing RNA-binding protein</fullName>
    </submittedName>
</protein>
<evidence type="ECO:0000256" key="1">
    <source>
        <dbReference type="ARBA" id="ARBA00022884"/>
    </source>
</evidence>
<feature type="region of interest" description="Disordered" evidence="2">
    <location>
        <begin position="72"/>
        <end position="92"/>
    </location>
</feature>
<sequence length="92" mass="10359">MSKNIYVGNLPFRTTEDSVRDLFARYGDVQSVKLISDRETGKPRGFGFVEMDDDAAADEAIKSLDGADFEGRNLKVNEAKPRAPRPPRRQAW</sequence>
<dbReference type="Pfam" id="PF00076">
    <property type="entry name" value="RRM_1"/>
    <property type="match status" value="1"/>
</dbReference>
<dbReference type="GO" id="GO:0003723">
    <property type="term" value="F:RNA binding"/>
    <property type="evidence" value="ECO:0007669"/>
    <property type="project" value="UniProtKB-KW"/>
</dbReference>
<dbReference type="InterPro" id="IPR048289">
    <property type="entry name" value="RRM2_NsCP33-like"/>
</dbReference>
<feature type="compositionally biased region" description="Basic residues" evidence="2">
    <location>
        <begin position="82"/>
        <end position="92"/>
    </location>
</feature>